<evidence type="ECO:0000259" key="4">
    <source>
        <dbReference type="Pfam" id="PF11954"/>
    </source>
</evidence>
<dbReference type="PANTHER" id="PTHR46825">
    <property type="entry name" value="D-ALANYL-D-ALANINE-CARBOXYPEPTIDASE/ENDOPEPTIDASE AMPH"/>
    <property type="match status" value="1"/>
</dbReference>
<dbReference type="InterPro" id="IPR021860">
    <property type="entry name" value="Peptidase_S12_Pab87-rel_C"/>
</dbReference>
<evidence type="ECO:0000259" key="3">
    <source>
        <dbReference type="Pfam" id="PF00144"/>
    </source>
</evidence>
<dbReference type="InterPro" id="IPR001466">
    <property type="entry name" value="Beta-lactam-related"/>
</dbReference>
<evidence type="ECO:0000313" key="6">
    <source>
        <dbReference type="Proteomes" id="UP001144673"/>
    </source>
</evidence>
<dbReference type="Pfam" id="PF11954">
    <property type="entry name" value="DUF3471"/>
    <property type="match status" value="1"/>
</dbReference>
<dbReference type="InterPro" id="IPR050491">
    <property type="entry name" value="AmpC-like"/>
</dbReference>
<feature type="domain" description="Beta-lactamase-related" evidence="3">
    <location>
        <begin position="10"/>
        <end position="342"/>
    </location>
</feature>
<dbReference type="Gene3D" id="3.40.710.10">
    <property type="entry name" value="DD-peptidase/beta-lactamase superfamily"/>
    <property type="match status" value="1"/>
</dbReference>
<dbReference type="PANTHER" id="PTHR46825:SF9">
    <property type="entry name" value="BETA-LACTAMASE-RELATED DOMAIN-CONTAINING PROTEIN"/>
    <property type="match status" value="1"/>
</dbReference>
<evidence type="ECO:0000313" key="5">
    <source>
        <dbReference type="EMBL" id="KAJ4159572.1"/>
    </source>
</evidence>
<feature type="domain" description="Peptidase S12 Pab87-related C-terminal" evidence="4">
    <location>
        <begin position="442"/>
        <end position="533"/>
    </location>
</feature>
<keyword evidence="6" id="KW-1185">Reference proteome</keyword>
<dbReference type="KEGG" id="amus:LMH87_008470"/>
<dbReference type="GeneID" id="80895629"/>
<dbReference type="InterPro" id="IPR012338">
    <property type="entry name" value="Beta-lactam/transpept-like"/>
</dbReference>
<feature type="region of interest" description="Disordered" evidence="2">
    <location>
        <begin position="393"/>
        <end position="441"/>
    </location>
</feature>
<evidence type="ECO:0008006" key="7">
    <source>
        <dbReference type="Google" id="ProtNLM"/>
    </source>
</evidence>
<protein>
    <recommendedName>
        <fullName evidence="7">Beta-lactamase family protein</fullName>
    </recommendedName>
</protein>
<name>A0A9W8UPM2_AKAMU</name>
<sequence>MDFFGSSRFTDHVNALMAEHHVPGISVGIAVGDSATAARGFGFASVERNEPCTPETVFDVASSAKSLTAAAVALLVDDNKNHPKVQYDATMSALLADDFVMPETHYTDGVTVEDVLSHRTGMASHDNSYMGTYAAQPDDARSITRNLRNLAVAAPLRSRYLYCNMMYTAATHLVEVESGMPFARFLEDRFFNPLGMNSTALQPALARERGLGDRIAKGHLWNKTSYDEFDSPDCPEGQGAGSVMSSAADFIKWVKALMNREFPINDKVYQGLTRMRSIVNPGAKRLKQHTTPAIYAAGMEVCYYRGQMLVGHDGNIAGFGSRFVFLPEKRLGVVVMGNSSGAGALSTAVIRALVDEVLGLPASERQLRTKPKEKKLPTRPAAVSVNVTTENAGDKGSYAMAPGTKKKQARNAGKPVDATSKASANERKAEKPSKKKARSLPPQEVPLDAYIGTFTNIGYKNLTVEMKDEALFVDACDRAFGFTLSFEHKRHQREYIAHLCDALEGGDDPMDAEFVFEDDRAVRLGLDLEPAIRDLIWFDLVRDAE</sequence>
<evidence type="ECO:0000256" key="1">
    <source>
        <dbReference type="ARBA" id="ARBA00038215"/>
    </source>
</evidence>
<evidence type="ECO:0000256" key="2">
    <source>
        <dbReference type="SAM" id="MobiDB-lite"/>
    </source>
</evidence>
<dbReference type="RefSeq" id="XP_056057571.1">
    <property type="nucleotide sequence ID" value="XM_056198764.1"/>
</dbReference>
<dbReference type="EMBL" id="JAJHUN010000005">
    <property type="protein sequence ID" value="KAJ4159572.1"/>
    <property type="molecule type" value="Genomic_DNA"/>
</dbReference>
<dbReference type="SUPFAM" id="SSF56601">
    <property type="entry name" value="beta-lactamase/transpeptidase-like"/>
    <property type="match status" value="1"/>
</dbReference>
<dbReference type="Pfam" id="PF00144">
    <property type="entry name" value="Beta-lactamase"/>
    <property type="match status" value="1"/>
</dbReference>
<organism evidence="5 6">
    <name type="scientific">Akanthomyces muscarius</name>
    <name type="common">Entomopathogenic fungus</name>
    <name type="synonym">Lecanicillium muscarium</name>
    <dbReference type="NCBI Taxonomy" id="2231603"/>
    <lineage>
        <taxon>Eukaryota</taxon>
        <taxon>Fungi</taxon>
        <taxon>Dikarya</taxon>
        <taxon>Ascomycota</taxon>
        <taxon>Pezizomycotina</taxon>
        <taxon>Sordariomycetes</taxon>
        <taxon>Hypocreomycetidae</taxon>
        <taxon>Hypocreales</taxon>
        <taxon>Cordycipitaceae</taxon>
        <taxon>Akanthomyces</taxon>
    </lineage>
</organism>
<comment type="caution">
    <text evidence="5">The sequence shown here is derived from an EMBL/GenBank/DDBJ whole genome shotgun (WGS) entry which is preliminary data.</text>
</comment>
<accession>A0A9W8UPM2</accession>
<dbReference type="AlphaFoldDB" id="A0A9W8UPM2"/>
<dbReference type="Proteomes" id="UP001144673">
    <property type="component" value="Unassembled WGS sequence"/>
</dbReference>
<proteinExistence type="inferred from homology"/>
<gene>
    <name evidence="5" type="ORF">LMH87_008470</name>
</gene>
<comment type="similarity">
    <text evidence="1">Belongs to the peptidase S12 family.</text>
</comment>
<reference evidence="5" key="1">
    <citation type="journal article" date="2023" name="Access Microbiol">
        <title>De-novo genome assembly for Akanthomyces muscarius, a biocontrol agent of insect agricultural pests.</title>
        <authorList>
            <person name="Erdos Z."/>
            <person name="Studholme D.J."/>
            <person name="Raymond B."/>
            <person name="Sharma M."/>
        </authorList>
    </citation>
    <scope>NUCLEOTIDE SEQUENCE</scope>
    <source>
        <strain evidence="5">Ve6</strain>
    </source>
</reference>